<organism evidence="2 3">
    <name type="scientific">Gonium pectorale</name>
    <name type="common">Green alga</name>
    <dbReference type="NCBI Taxonomy" id="33097"/>
    <lineage>
        <taxon>Eukaryota</taxon>
        <taxon>Viridiplantae</taxon>
        <taxon>Chlorophyta</taxon>
        <taxon>core chlorophytes</taxon>
        <taxon>Chlorophyceae</taxon>
        <taxon>CS clade</taxon>
        <taxon>Chlamydomonadales</taxon>
        <taxon>Volvocaceae</taxon>
        <taxon>Gonium</taxon>
    </lineage>
</organism>
<dbReference type="Proteomes" id="UP000075714">
    <property type="component" value="Unassembled WGS sequence"/>
</dbReference>
<accession>A0A150GD22</accession>
<feature type="region of interest" description="Disordered" evidence="1">
    <location>
        <begin position="1"/>
        <end position="56"/>
    </location>
</feature>
<gene>
    <name evidence="2" type="ORF">GPECTOR_33g614</name>
</gene>
<evidence type="ECO:0000256" key="1">
    <source>
        <dbReference type="SAM" id="MobiDB-lite"/>
    </source>
</evidence>
<comment type="caution">
    <text evidence="2">The sequence shown here is derived from an EMBL/GenBank/DDBJ whole genome shotgun (WGS) entry which is preliminary data.</text>
</comment>
<proteinExistence type="predicted"/>
<dbReference type="EMBL" id="LSYV01000034">
    <property type="protein sequence ID" value="KXZ47732.1"/>
    <property type="molecule type" value="Genomic_DNA"/>
</dbReference>
<evidence type="ECO:0000313" key="2">
    <source>
        <dbReference type="EMBL" id="KXZ47732.1"/>
    </source>
</evidence>
<dbReference type="AlphaFoldDB" id="A0A150GD22"/>
<dbReference type="OrthoDB" id="550338at2759"/>
<sequence length="325" mass="34473">MLRRASRGQPPIAAQQQQQQAGGAAGPAGGAAGGSGGSEPPVLLRPFLPFEGASTDGSSDEPYQIFWAGHLFTPSPRTFYSSAATTTNIHCVAVLQPNGYDNADPHRAFLLDRLQLPAAYLRGDVVKSIMAEQAWEGSPSAQFPDELPPLPPGAVEAARRELSTCPTEGLEDFFLHCYHEREKGAPWGVLLVRGLHARLEGLLARLWRLRQQLAEVGEGAGHGGVVGLAAWRAPVAAGLPGSAGDGVQRMRADEAALEQEVERVVRGAVQETIRYQNAAQQAEVAGAAPPRSPPPEDLAIAKLYLLAREVCVCRVTGVQRVCGAC</sequence>
<feature type="compositionally biased region" description="Low complexity" evidence="1">
    <location>
        <begin position="8"/>
        <end position="22"/>
    </location>
</feature>
<protein>
    <submittedName>
        <fullName evidence="2">Uncharacterized protein</fullName>
    </submittedName>
</protein>
<name>A0A150GD22_GONPE</name>
<reference evidence="3" key="1">
    <citation type="journal article" date="2016" name="Nat. Commun.">
        <title>The Gonium pectorale genome demonstrates co-option of cell cycle regulation during the evolution of multicellularity.</title>
        <authorList>
            <person name="Hanschen E.R."/>
            <person name="Marriage T.N."/>
            <person name="Ferris P.J."/>
            <person name="Hamaji T."/>
            <person name="Toyoda A."/>
            <person name="Fujiyama A."/>
            <person name="Neme R."/>
            <person name="Noguchi H."/>
            <person name="Minakuchi Y."/>
            <person name="Suzuki M."/>
            <person name="Kawai-Toyooka H."/>
            <person name="Smith D.R."/>
            <person name="Sparks H."/>
            <person name="Anderson J."/>
            <person name="Bakaric R."/>
            <person name="Luria V."/>
            <person name="Karger A."/>
            <person name="Kirschner M.W."/>
            <person name="Durand P.M."/>
            <person name="Michod R.E."/>
            <person name="Nozaki H."/>
            <person name="Olson B.J."/>
        </authorList>
    </citation>
    <scope>NUCLEOTIDE SEQUENCE [LARGE SCALE GENOMIC DNA]</scope>
    <source>
        <strain evidence="3">NIES-2863</strain>
    </source>
</reference>
<keyword evidence="3" id="KW-1185">Reference proteome</keyword>
<feature type="compositionally biased region" description="Gly residues" evidence="1">
    <location>
        <begin position="23"/>
        <end position="37"/>
    </location>
</feature>
<evidence type="ECO:0000313" key="3">
    <source>
        <dbReference type="Proteomes" id="UP000075714"/>
    </source>
</evidence>